<dbReference type="Gene3D" id="3.40.1350.10">
    <property type="match status" value="1"/>
</dbReference>
<dbReference type="PANTHER" id="PTHR34039:SF1">
    <property type="entry name" value="UPF0102 PROTEIN YRAN"/>
    <property type="match status" value="1"/>
</dbReference>
<evidence type="ECO:0000313" key="4">
    <source>
        <dbReference type="Proteomes" id="UP000193963"/>
    </source>
</evidence>
<keyword evidence="4" id="KW-1185">Reference proteome</keyword>
<dbReference type="PANTHER" id="PTHR34039">
    <property type="entry name" value="UPF0102 PROTEIN YRAN"/>
    <property type="match status" value="1"/>
</dbReference>
<dbReference type="AlphaFoldDB" id="A0A1X6Z207"/>
<dbReference type="HAMAP" id="MF_00048">
    <property type="entry name" value="UPF0102"/>
    <property type="match status" value="1"/>
</dbReference>
<gene>
    <name evidence="3" type="ORF">PSM7751_01706</name>
</gene>
<organism evidence="3 4">
    <name type="scientific">Pseudooceanicola marinus</name>
    <dbReference type="NCBI Taxonomy" id="396013"/>
    <lineage>
        <taxon>Bacteria</taxon>
        <taxon>Pseudomonadati</taxon>
        <taxon>Pseudomonadota</taxon>
        <taxon>Alphaproteobacteria</taxon>
        <taxon>Rhodobacterales</taxon>
        <taxon>Paracoccaceae</taxon>
        <taxon>Pseudooceanicola</taxon>
    </lineage>
</organism>
<dbReference type="Pfam" id="PF02021">
    <property type="entry name" value="UPF0102"/>
    <property type="match status" value="1"/>
</dbReference>
<sequence>MAEVLEFRNPRIERGHQAYLRGLSAEDCALRHYRDRGARFEAARWRGAGAEIDLVLREGARLVFVEVKAGKTFDHAAQRVNWAQLHRIMRAAEVYAGQHGGAFVEMRIDVALVDGQGAVQILENVSMAA</sequence>
<dbReference type="InterPro" id="IPR003509">
    <property type="entry name" value="UPF0102_YraN-like"/>
</dbReference>
<name>A0A1X6Z207_9RHOB</name>
<evidence type="ECO:0000256" key="1">
    <source>
        <dbReference type="ARBA" id="ARBA00006738"/>
    </source>
</evidence>
<proteinExistence type="inferred from homology"/>
<dbReference type="EMBL" id="FWFN01000003">
    <property type="protein sequence ID" value="SLN38119.1"/>
    <property type="molecule type" value="Genomic_DNA"/>
</dbReference>
<dbReference type="SUPFAM" id="SSF52980">
    <property type="entry name" value="Restriction endonuclease-like"/>
    <property type="match status" value="1"/>
</dbReference>
<dbReference type="InterPro" id="IPR011856">
    <property type="entry name" value="tRNA_endonuc-like_dom_sf"/>
</dbReference>
<evidence type="ECO:0000256" key="2">
    <source>
        <dbReference type="HAMAP-Rule" id="MF_00048"/>
    </source>
</evidence>
<dbReference type="Proteomes" id="UP000193963">
    <property type="component" value="Unassembled WGS sequence"/>
</dbReference>
<protein>
    <recommendedName>
        <fullName evidence="2">UPF0102 protein PSM7751_01706</fullName>
    </recommendedName>
</protein>
<reference evidence="4" key="1">
    <citation type="submission" date="2017-03" db="EMBL/GenBank/DDBJ databases">
        <authorList>
            <person name="Rodrigo-Torres L."/>
            <person name="Arahal R.D."/>
            <person name="Lucena T."/>
        </authorList>
    </citation>
    <scope>NUCLEOTIDE SEQUENCE [LARGE SCALE GENOMIC DNA]</scope>
    <source>
        <strain evidence="4">CECT 7751</strain>
    </source>
</reference>
<dbReference type="InterPro" id="IPR011335">
    <property type="entry name" value="Restrct_endonuc-II-like"/>
</dbReference>
<dbReference type="OrthoDB" id="9812968at2"/>
<dbReference type="GO" id="GO:0003676">
    <property type="term" value="F:nucleic acid binding"/>
    <property type="evidence" value="ECO:0007669"/>
    <property type="project" value="InterPro"/>
</dbReference>
<evidence type="ECO:0000313" key="3">
    <source>
        <dbReference type="EMBL" id="SLN38119.1"/>
    </source>
</evidence>
<accession>A0A1X6Z207</accession>
<comment type="similarity">
    <text evidence="1 2">Belongs to the UPF0102 family.</text>
</comment>